<dbReference type="Proteomes" id="UP000886520">
    <property type="component" value="Chromosome 5"/>
</dbReference>
<proteinExistence type="predicted"/>
<organism evidence="1 2">
    <name type="scientific">Adiantum capillus-veneris</name>
    <name type="common">Maidenhair fern</name>
    <dbReference type="NCBI Taxonomy" id="13818"/>
    <lineage>
        <taxon>Eukaryota</taxon>
        <taxon>Viridiplantae</taxon>
        <taxon>Streptophyta</taxon>
        <taxon>Embryophyta</taxon>
        <taxon>Tracheophyta</taxon>
        <taxon>Polypodiopsida</taxon>
        <taxon>Polypodiidae</taxon>
        <taxon>Polypodiales</taxon>
        <taxon>Pteridineae</taxon>
        <taxon>Pteridaceae</taxon>
        <taxon>Vittarioideae</taxon>
        <taxon>Adiantum</taxon>
    </lineage>
</organism>
<dbReference type="AlphaFoldDB" id="A0A9D4ZP48"/>
<evidence type="ECO:0000313" key="1">
    <source>
        <dbReference type="EMBL" id="KAI5079960.1"/>
    </source>
</evidence>
<comment type="caution">
    <text evidence="1">The sequence shown here is derived from an EMBL/GenBank/DDBJ whole genome shotgun (WGS) entry which is preliminary data.</text>
</comment>
<name>A0A9D4ZP48_ADICA</name>
<reference evidence="1 2" key="1">
    <citation type="submission" date="2021-01" db="EMBL/GenBank/DDBJ databases">
        <title>Adiantum capillus-veneris genome.</title>
        <authorList>
            <person name="Fang Y."/>
            <person name="Liao Q."/>
        </authorList>
    </citation>
    <scope>NUCLEOTIDE SEQUENCE [LARGE SCALE GENOMIC DNA]</scope>
    <source>
        <strain evidence="1">H3</strain>
        <tissue evidence="1">Leaf</tissue>
    </source>
</reference>
<sequence>MVDLEFFIIDDEDEGVPLGLPRGLYQMLLPRQQAIVQYDQAQPYGGGLQHVAPFGLANAPALFRNM</sequence>
<dbReference type="EMBL" id="JABFUD020000005">
    <property type="protein sequence ID" value="KAI5079960.1"/>
    <property type="molecule type" value="Genomic_DNA"/>
</dbReference>
<protein>
    <submittedName>
        <fullName evidence="1">Uncharacterized protein</fullName>
    </submittedName>
</protein>
<keyword evidence="2" id="KW-1185">Reference proteome</keyword>
<evidence type="ECO:0000313" key="2">
    <source>
        <dbReference type="Proteomes" id="UP000886520"/>
    </source>
</evidence>
<accession>A0A9D4ZP48</accession>
<gene>
    <name evidence="1" type="ORF">GOP47_0005439</name>
</gene>